<accession>A0A8J7K5I6</accession>
<comment type="caution">
    <text evidence="1">The sequence shown here is derived from an EMBL/GenBank/DDBJ whole genome shotgun (WGS) entry which is preliminary data.</text>
</comment>
<keyword evidence="2" id="KW-1185">Reference proteome</keyword>
<dbReference type="RefSeq" id="WP_193951211.1">
    <property type="nucleotide sequence ID" value="NZ_JADEYS010000001.1"/>
</dbReference>
<dbReference type="EMBL" id="JADEYS010000001">
    <property type="protein sequence ID" value="MBE9395651.1"/>
    <property type="molecule type" value="Genomic_DNA"/>
</dbReference>
<evidence type="ECO:0000313" key="1">
    <source>
        <dbReference type="EMBL" id="MBE9395651.1"/>
    </source>
</evidence>
<sequence length="600" mass="68536">MELYAEILNGKRRGNSFRLPLVGEAAVEAIPYVLETEAIAFHLKVDEPCDHVELMLEQLNYSMHPQMNGDDSCIYSLLPNRTLKGYYETLFFNYFGLASLALKVSKGGETIIYEVCPFEVLARQLSADQAERMLTYLLRDTEADLLKALGATRLGADPNGSGDNPEKLLEQLLQHIALLEDVAPYIAHRPLTALTARAELVDGVSVDAIDENGVGWLLENLSVLEETDDPDKAHLENDGIYLSAAELQTTVIREDTDILENRALHGYVRSMQEFVHELLSGYQGSEYPTSNNSHDGYVSFFTAMQRWIGKLAGIRVESLRDCELRLRKLDATFCQYLPVRQDVIGIPQFSQRIKSNTHYLTVFKSASSWYQRNKIDWRTHQMLLAINSVPKLWEYYTVVRMQRWCKRFGEGISSSCDSLWSGSFSNWTAHLYYEPYYWMTGHRNAGVVVNSQLRSAIRARQDYPGRIRQGEYNRRVPDIIIELRPPEDSTLPTKLLAFDAKYTSREKAFEHYLPDVTLKYVHGISHKSQGACIESMLVLYPDVDDALMDFHAHPYNLFGSRPHFPVLGAQAMSLGHGDEESHWQFERTLERLIELAIDRE</sequence>
<protein>
    <recommendedName>
        <fullName evidence="3">DUF2357 domain-containing protein</fullName>
    </recommendedName>
</protein>
<reference evidence="1" key="1">
    <citation type="submission" date="2020-10" db="EMBL/GenBank/DDBJ databases">
        <title>Bacterium isolated from coastal waters sediment.</title>
        <authorList>
            <person name="Chen R.-J."/>
            <person name="Lu D.-C."/>
            <person name="Zhu K.-L."/>
            <person name="Du Z.-J."/>
        </authorList>
    </citation>
    <scope>NUCLEOTIDE SEQUENCE</scope>
    <source>
        <strain evidence="1">N1Y112</strain>
    </source>
</reference>
<dbReference type="AlphaFoldDB" id="A0A8J7K5I6"/>
<name>A0A8J7K5I6_9GAMM</name>
<organism evidence="1 2">
    <name type="scientific">Pontibacterium sinense</name>
    <dbReference type="NCBI Taxonomy" id="2781979"/>
    <lineage>
        <taxon>Bacteria</taxon>
        <taxon>Pseudomonadati</taxon>
        <taxon>Pseudomonadota</taxon>
        <taxon>Gammaproteobacteria</taxon>
        <taxon>Oceanospirillales</taxon>
        <taxon>Oceanospirillaceae</taxon>
        <taxon>Pontibacterium</taxon>
    </lineage>
</organism>
<gene>
    <name evidence="1" type="ORF">IOQ59_00060</name>
</gene>
<evidence type="ECO:0008006" key="3">
    <source>
        <dbReference type="Google" id="ProtNLM"/>
    </source>
</evidence>
<proteinExistence type="predicted"/>
<dbReference type="Proteomes" id="UP000640333">
    <property type="component" value="Unassembled WGS sequence"/>
</dbReference>
<evidence type="ECO:0000313" key="2">
    <source>
        <dbReference type="Proteomes" id="UP000640333"/>
    </source>
</evidence>